<keyword evidence="3" id="KW-1185">Reference proteome</keyword>
<gene>
    <name evidence="2" type="ORF">D9O36_06980</name>
</gene>
<dbReference type="Pfam" id="PF10011">
    <property type="entry name" value="DUF2254"/>
    <property type="match status" value="1"/>
</dbReference>
<name>A0A7X2ZSG8_9FLAO</name>
<keyword evidence="1" id="KW-0812">Transmembrane</keyword>
<reference evidence="2 3" key="1">
    <citation type="journal article" date="2019" name="Mar. Drugs">
        <title>Comparative Genomics and CAZyme Genome Repertoires of Marine Zobellia amurskyensis KMM 3526(T) and Zobellia laminariae KMM 3676(T).</title>
        <authorList>
            <person name="Chernysheva N."/>
            <person name="Bystritskaya E."/>
            <person name="Stenkova A."/>
            <person name="Golovkin I."/>
            <person name="Nedashkovskaya O."/>
            <person name="Isaeva M."/>
        </authorList>
    </citation>
    <scope>NUCLEOTIDE SEQUENCE [LARGE SCALE GENOMIC DNA]</scope>
    <source>
        <strain evidence="2 3">KMM 3526</strain>
    </source>
</reference>
<keyword evidence="1" id="KW-1133">Transmembrane helix</keyword>
<dbReference type="InterPro" id="IPR018723">
    <property type="entry name" value="DUF2254_membrane"/>
</dbReference>
<feature type="transmembrane region" description="Helical" evidence="1">
    <location>
        <begin position="12"/>
        <end position="35"/>
    </location>
</feature>
<dbReference type="Proteomes" id="UP000540519">
    <property type="component" value="Unassembled WGS sequence"/>
</dbReference>
<organism evidence="2 3">
    <name type="scientific">Zobellia amurskyensis</name>
    <dbReference type="NCBI Taxonomy" id="248905"/>
    <lineage>
        <taxon>Bacteria</taxon>
        <taxon>Pseudomonadati</taxon>
        <taxon>Bacteroidota</taxon>
        <taxon>Flavobacteriia</taxon>
        <taxon>Flavobacteriales</taxon>
        <taxon>Flavobacteriaceae</taxon>
        <taxon>Zobellia</taxon>
    </lineage>
</organism>
<proteinExistence type="predicted"/>
<feature type="transmembrane region" description="Helical" evidence="1">
    <location>
        <begin position="99"/>
        <end position="119"/>
    </location>
</feature>
<evidence type="ECO:0000313" key="2">
    <source>
        <dbReference type="EMBL" id="MUH35577.1"/>
    </source>
</evidence>
<keyword evidence="1" id="KW-0472">Membrane</keyword>
<sequence length="368" mass="41688">MLALIKRIYTSISFITVLIALGYGLVAILLVLFPIHFLDDFPRIAITDPDSIKFILSFTIGGIFTLTVFSYTMVMNVLNRSISNYSPRLIPLILHERHHQVILGASSGTIVYSLIMSVQVASDNSEKLSSFAAPLAILMVVICVFLFIYFIHSVSQSIHVNYVVHRSYKNTKQSIETLLKLKDGLNSSKEDKKEWVDSIAFETCGYLNYVRINKLIALSEKHKIDFKLEKQMGSFLQINEKVLSASSKLNDDLRNKVKRCLSVDRSEPMDVVEIGFKHLVEVAIKASSPAINDPGTSLIAVDYLVQLFILRKQIPNFNNYTSPNGGRLFFEMIPEETLKSYVFKEMENYMNNDPVLTEKLQLSKAILQ</sequence>
<evidence type="ECO:0000313" key="3">
    <source>
        <dbReference type="Proteomes" id="UP000540519"/>
    </source>
</evidence>
<dbReference type="OrthoDB" id="2955631at2"/>
<comment type="caution">
    <text evidence="2">The sequence shown here is derived from an EMBL/GenBank/DDBJ whole genome shotgun (WGS) entry which is preliminary data.</text>
</comment>
<accession>A0A7X2ZSG8</accession>
<dbReference type="AlphaFoldDB" id="A0A7X2ZSG8"/>
<protein>
    <submittedName>
        <fullName evidence="2">DUF2254 domain-containing protein</fullName>
    </submittedName>
</protein>
<dbReference type="RefSeq" id="WP_155599368.1">
    <property type="nucleotide sequence ID" value="NZ_RCNR01000009.1"/>
</dbReference>
<feature type="transmembrane region" description="Helical" evidence="1">
    <location>
        <begin position="55"/>
        <end position="78"/>
    </location>
</feature>
<evidence type="ECO:0000256" key="1">
    <source>
        <dbReference type="SAM" id="Phobius"/>
    </source>
</evidence>
<dbReference type="EMBL" id="RCNR01000009">
    <property type="protein sequence ID" value="MUH35577.1"/>
    <property type="molecule type" value="Genomic_DNA"/>
</dbReference>
<feature type="transmembrane region" description="Helical" evidence="1">
    <location>
        <begin position="131"/>
        <end position="151"/>
    </location>
</feature>